<feature type="transmembrane region" description="Helical" evidence="1">
    <location>
        <begin position="108"/>
        <end position="127"/>
    </location>
</feature>
<proteinExistence type="predicted"/>
<dbReference type="RefSeq" id="WP_216518583.1">
    <property type="nucleotide sequence ID" value="NZ_JAHLPM010000005.1"/>
</dbReference>
<reference evidence="2 3" key="1">
    <citation type="submission" date="2021-06" db="EMBL/GenBank/DDBJ databases">
        <authorList>
            <person name="Sun Q."/>
            <person name="Li D."/>
        </authorList>
    </citation>
    <scope>NUCLEOTIDE SEQUENCE [LARGE SCALE GENOMIC DNA]</scope>
    <source>
        <strain evidence="2 3">MSJ-40</strain>
    </source>
</reference>
<dbReference type="InterPro" id="IPR045407">
    <property type="entry name" value="DUF6512"/>
</dbReference>
<comment type="caution">
    <text evidence="2">The sequence shown here is derived from an EMBL/GenBank/DDBJ whole genome shotgun (WGS) entry which is preliminary data.</text>
</comment>
<dbReference type="Proteomes" id="UP000749471">
    <property type="component" value="Unassembled WGS sequence"/>
</dbReference>
<feature type="transmembrane region" description="Helical" evidence="1">
    <location>
        <begin position="12"/>
        <end position="30"/>
    </location>
</feature>
<organism evidence="2 3">
    <name type="scientific">Tissierella simiarum</name>
    <dbReference type="NCBI Taxonomy" id="2841534"/>
    <lineage>
        <taxon>Bacteria</taxon>
        <taxon>Bacillati</taxon>
        <taxon>Bacillota</taxon>
        <taxon>Tissierellia</taxon>
        <taxon>Tissierellales</taxon>
        <taxon>Tissierellaceae</taxon>
        <taxon>Tissierella</taxon>
    </lineage>
</organism>
<evidence type="ECO:0000313" key="3">
    <source>
        <dbReference type="Proteomes" id="UP000749471"/>
    </source>
</evidence>
<protein>
    <submittedName>
        <fullName evidence="2">Uncharacterized protein</fullName>
    </submittedName>
</protein>
<feature type="transmembrane region" description="Helical" evidence="1">
    <location>
        <begin position="83"/>
        <end position="102"/>
    </location>
</feature>
<feature type="transmembrane region" description="Helical" evidence="1">
    <location>
        <begin position="139"/>
        <end position="159"/>
    </location>
</feature>
<dbReference type="EMBL" id="JAHLPM010000005">
    <property type="protein sequence ID" value="MBU5437946.1"/>
    <property type="molecule type" value="Genomic_DNA"/>
</dbReference>
<keyword evidence="3" id="KW-1185">Reference proteome</keyword>
<dbReference type="Pfam" id="PF20122">
    <property type="entry name" value="DUF6512"/>
    <property type="match status" value="1"/>
</dbReference>
<keyword evidence="1" id="KW-1133">Transmembrane helix</keyword>
<sequence length="178" mass="21121">MYKDEGKVTKWEVAGIFWIVIVGSLLHFTYDWSGKLTIIGMFSPINESVWEHLKLGYWSLVFFTIIEYWFIRKHTTGFFWAKFLGIFTMELFIILFFYTYTFFTKKEILFLDILSFIIGAILCQFISMKIMKKRVSYRLNIIGLLLFTLLGLSLIYFTFYPLKLPIFMDSNNGSYGID</sequence>
<feature type="transmembrane region" description="Helical" evidence="1">
    <location>
        <begin position="55"/>
        <end position="71"/>
    </location>
</feature>
<evidence type="ECO:0000256" key="1">
    <source>
        <dbReference type="SAM" id="Phobius"/>
    </source>
</evidence>
<name>A0ABS6E5Y3_9FIRM</name>
<accession>A0ABS6E5Y3</accession>
<keyword evidence="1" id="KW-0812">Transmembrane</keyword>
<gene>
    <name evidence="2" type="ORF">KQI42_08000</name>
</gene>
<keyword evidence="1" id="KW-0472">Membrane</keyword>
<evidence type="ECO:0000313" key="2">
    <source>
        <dbReference type="EMBL" id="MBU5437946.1"/>
    </source>
</evidence>